<proteinExistence type="predicted"/>
<evidence type="ECO:0000313" key="1">
    <source>
        <dbReference type="EMBL" id="GAC43081.1"/>
    </source>
</evidence>
<keyword evidence="2" id="KW-1185">Reference proteome</keyword>
<gene>
    <name evidence="1" type="ORF">PPOP_2448</name>
</gene>
<sequence length="122" mass="14385">WYTFDALNYDAVMQQGLLDKLQTGKMLAEEGTYMDYVQVDLERYEYPVTFEIQASGQAPVYAFSVRNHDMAFYFARRRRDDGTYPIKVQINQFKLWEMGMHDAYQESLYVLAELGFECEATK</sequence>
<organism evidence="1 2">
    <name type="scientific">Paenibacillus popilliae ATCC 14706</name>
    <dbReference type="NCBI Taxonomy" id="1212764"/>
    <lineage>
        <taxon>Bacteria</taxon>
        <taxon>Bacillati</taxon>
        <taxon>Bacillota</taxon>
        <taxon>Bacilli</taxon>
        <taxon>Bacillales</taxon>
        <taxon>Paenibacillaceae</taxon>
        <taxon>Paenibacillus</taxon>
    </lineage>
</organism>
<accession>M9LQF6</accession>
<comment type="caution">
    <text evidence="1">The sequence shown here is derived from an EMBL/GenBank/DDBJ whole genome shotgun (WGS) entry which is preliminary data.</text>
</comment>
<reference evidence="1 2" key="1">
    <citation type="submission" date="2012-10" db="EMBL/GenBank/DDBJ databases">
        <title>Draft Genome Sequence of Paenibacillus popilliae ATCC 14706T.</title>
        <authorList>
            <person name="Iiyama K."/>
            <person name="Mori K."/>
            <person name="Mon H."/>
            <person name="Chieda Y."/>
            <person name="Lee J.M."/>
            <person name="Kusakabe T."/>
            <person name="Tashiro K."/>
            <person name="Asano S."/>
            <person name="Yasunaga-Aoki C."/>
            <person name="Shimizu S."/>
        </authorList>
    </citation>
    <scope>NUCLEOTIDE SEQUENCE [LARGE SCALE GENOMIC DNA]</scope>
    <source>
        <strain evidence="1 2">ATCC 14706</strain>
    </source>
</reference>
<feature type="non-terminal residue" evidence="1">
    <location>
        <position position="1"/>
    </location>
</feature>
<protein>
    <submittedName>
        <fullName evidence="1">Uncharacterized protein</fullName>
    </submittedName>
</protein>
<dbReference type="Proteomes" id="UP000029453">
    <property type="component" value="Unassembled WGS sequence"/>
</dbReference>
<dbReference type="AlphaFoldDB" id="M9LQF6"/>
<name>M9LQF6_PAEPP</name>
<dbReference type="EMBL" id="BALG01000181">
    <property type="protein sequence ID" value="GAC43081.1"/>
    <property type="molecule type" value="Genomic_DNA"/>
</dbReference>
<feature type="non-terminal residue" evidence="1">
    <location>
        <position position="122"/>
    </location>
</feature>
<evidence type="ECO:0000313" key="2">
    <source>
        <dbReference type="Proteomes" id="UP000029453"/>
    </source>
</evidence>